<dbReference type="Gene3D" id="3.30.1490.300">
    <property type="match status" value="1"/>
</dbReference>
<dbReference type="Gene3D" id="3.30.420.40">
    <property type="match status" value="2"/>
</dbReference>
<dbReference type="InterPro" id="IPR050696">
    <property type="entry name" value="FtsA/MreB"/>
</dbReference>
<gene>
    <name evidence="1" type="ORF">SAMN05192532_103144</name>
</gene>
<dbReference type="AlphaFoldDB" id="A0A1I2CS59"/>
<dbReference type="EMBL" id="FONT01000003">
    <property type="protein sequence ID" value="SFE70580.1"/>
    <property type="molecule type" value="Genomic_DNA"/>
</dbReference>
<dbReference type="SUPFAM" id="SSF53067">
    <property type="entry name" value="Actin-like ATPase domain"/>
    <property type="match status" value="1"/>
</dbReference>
<proteinExistence type="predicted"/>
<reference evidence="1 2" key="1">
    <citation type="submission" date="2016-10" db="EMBL/GenBank/DDBJ databases">
        <authorList>
            <person name="de Groot N.N."/>
        </authorList>
    </citation>
    <scope>NUCLEOTIDE SEQUENCE [LARGE SCALE GENOMIC DNA]</scope>
    <source>
        <strain evidence="1 2">DSM 23995</strain>
    </source>
</reference>
<sequence>MRQMLRRKREKRNTIIIRDHVIRFLRSSRPNREGIDIFDERYVPSGVLRDGQIEDRDTLGQILIECVERWGLRRQPIQLCVPDAYVFIRKLSLPEEMTPREIQGHLFMELGESIPIPFSDPVFDYTYMEEEHAVIVFAAPREYAETYAAMLEEAGGRPNSADISALCTYRALAENRQVESEEHTMLLQVNVTGMVASIFHEDQPLFFRYSPMEQQEELWKIQQNSLVWMGEEEALIQLAQQTAEETEGMTRYYKFTMQHGQEKVDRIVLSGDHPYIHVWKDSLERRLGIPVTIIDVSDDLPLRFYENIGLALKKNIK</sequence>
<accession>A0A1I2CS59</accession>
<protein>
    <submittedName>
        <fullName evidence="1">Type IV pilus assembly protein PilM</fullName>
    </submittedName>
</protein>
<dbReference type="STRING" id="930128.SAMN05192532_103144"/>
<dbReference type="PANTHER" id="PTHR32432:SF3">
    <property type="entry name" value="ETHANOLAMINE UTILIZATION PROTEIN EUTJ"/>
    <property type="match status" value="1"/>
</dbReference>
<dbReference type="PANTHER" id="PTHR32432">
    <property type="entry name" value="CELL DIVISION PROTEIN FTSA-RELATED"/>
    <property type="match status" value="1"/>
</dbReference>
<dbReference type="InterPro" id="IPR005883">
    <property type="entry name" value="PilM"/>
</dbReference>
<evidence type="ECO:0000313" key="1">
    <source>
        <dbReference type="EMBL" id="SFE70580.1"/>
    </source>
</evidence>
<organism evidence="1 2">
    <name type="scientific">Alteribacillus iranensis</name>
    <dbReference type="NCBI Taxonomy" id="930128"/>
    <lineage>
        <taxon>Bacteria</taxon>
        <taxon>Bacillati</taxon>
        <taxon>Bacillota</taxon>
        <taxon>Bacilli</taxon>
        <taxon>Bacillales</taxon>
        <taxon>Bacillaceae</taxon>
        <taxon>Alteribacillus</taxon>
    </lineage>
</organism>
<name>A0A1I2CS59_9BACI</name>
<dbReference type="Proteomes" id="UP000199516">
    <property type="component" value="Unassembled WGS sequence"/>
</dbReference>
<dbReference type="InterPro" id="IPR043129">
    <property type="entry name" value="ATPase_NBD"/>
</dbReference>
<evidence type="ECO:0000313" key="2">
    <source>
        <dbReference type="Proteomes" id="UP000199516"/>
    </source>
</evidence>
<dbReference type="Pfam" id="PF11104">
    <property type="entry name" value="PilM_2"/>
    <property type="match status" value="1"/>
</dbReference>
<keyword evidence="2" id="KW-1185">Reference proteome</keyword>